<name>E4ZDI6_NEIL0</name>
<protein>
    <submittedName>
        <fullName evidence="2">Uncharacterized protein</fullName>
    </submittedName>
</protein>
<evidence type="ECO:0000256" key="1">
    <source>
        <dbReference type="SAM" id="MobiDB-lite"/>
    </source>
</evidence>
<reference evidence="2 3" key="1">
    <citation type="journal article" date="2010" name="BMC Genomics">
        <title>Independent evolution of the core and accessory gene sets in the genus Neisseria: insights gained from the genome of Neisseria lactamica isolate 020-06.</title>
        <authorList>
            <person name="Bennett J.S."/>
            <person name="Bentley S.D."/>
            <person name="Vernikos G.S."/>
            <person name="Quail M.A."/>
            <person name="Cherevach I."/>
            <person name="White B."/>
            <person name="Parkhill J."/>
            <person name="Maiden M.C."/>
        </authorList>
    </citation>
    <scope>NUCLEOTIDE SEQUENCE [LARGE SCALE GENOMIC DNA]</scope>
    <source>
        <strain evidence="2 3">020-06</strain>
    </source>
</reference>
<evidence type="ECO:0000313" key="2">
    <source>
        <dbReference type="EMBL" id="CBN87420.1"/>
    </source>
</evidence>
<evidence type="ECO:0000313" key="3">
    <source>
        <dbReference type="Proteomes" id="UP000008723"/>
    </source>
</evidence>
<accession>E4ZDI6</accession>
<organism evidence="2 3">
    <name type="scientific">Neisseria lactamica (strain 020-06)</name>
    <dbReference type="NCBI Taxonomy" id="489653"/>
    <lineage>
        <taxon>Bacteria</taxon>
        <taxon>Pseudomonadati</taxon>
        <taxon>Pseudomonadota</taxon>
        <taxon>Betaproteobacteria</taxon>
        <taxon>Neisseriales</taxon>
        <taxon>Neisseriaceae</taxon>
        <taxon>Neisseria</taxon>
    </lineage>
</organism>
<dbReference type="eggNOG" id="ENOG50348G6">
    <property type="taxonomic scope" value="Bacteria"/>
</dbReference>
<dbReference type="HOGENOM" id="CLU_1064882_0_0_4"/>
<dbReference type="KEGG" id="nla:NLA_11990"/>
<dbReference type="Proteomes" id="UP000008723">
    <property type="component" value="Chromosome"/>
</dbReference>
<gene>
    <name evidence="2" type="ordered locus">NLA_11990</name>
</gene>
<dbReference type="RefSeq" id="WP_013449047.1">
    <property type="nucleotide sequence ID" value="NC_014752.1"/>
</dbReference>
<proteinExistence type="predicted"/>
<feature type="region of interest" description="Disordered" evidence="1">
    <location>
        <begin position="20"/>
        <end position="43"/>
    </location>
</feature>
<dbReference type="EMBL" id="FN995097">
    <property type="protein sequence ID" value="CBN87420.1"/>
    <property type="molecule type" value="Genomic_DNA"/>
</dbReference>
<sequence>MKIKECLPEIIKLLSSINNKLDRPEGRTGMPSENGAHAEQAERQLHAAQARHAEHTARLERALQEAQERARAGGGKAAEEAKKQMLDKIEEQIRFQMALEHDATLEQDLLGKYADIEKLPKLVRTVAIVSQWKQVERVWDDLKKRCDAQRRAATESELAILKGCIDIHNLSYTEGYNLASLKNIAAGTAFNMKEHTRATPTGDTVAEQWLPALVNAGGIVSRQALVATK</sequence>
<dbReference type="AlphaFoldDB" id="E4ZDI6"/>